<reference evidence="6 7" key="1">
    <citation type="submission" date="2016-04" db="EMBL/GenBank/DDBJ databases">
        <title>Draft Genome Sequences of Staphylococcus capitis Strain H36, S. capitis Strain H65, S. cohnii Strain H62, S. hominis Strain H69, Mycobacterium iranicum Strain H39, Plantibacter sp. Strain H53, Pseudomonas oryzihabitans Strain H72, and Microbacterium sp. Strain H83, isolated from residential settings.</title>
        <authorList>
            <person name="Lymperopoulou D."/>
            <person name="Adams R.I."/>
            <person name="Lindow S."/>
            <person name="Coil D.A."/>
            <person name="Jospin G."/>
            <person name="Eisen J.A."/>
        </authorList>
    </citation>
    <scope>NUCLEOTIDE SEQUENCE [LARGE SCALE GENOMIC DNA]</scope>
    <source>
        <strain evidence="6 7">H72</strain>
    </source>
</reference>
<dbReference type="GO" id="GO:0000976">
    <property type="term" value="F:transcription cis-regulatory region binding"/>
    <property type="evidence" value="ECO:0007669"/>
    <property type="project" value="TreeGrafter"/>
</dbReference>
<feature type="domain" description="HTH tetR-type" evidence="5">
    <location>
        <begin position="5"/>
        <end position="65"/>
    </location>
</feature>
<dbReference type="EMBL" id="LWCR01000032">
    <property type="protein sequence ID" value="OAN26796.1"/>
    <property type="molecule type" value="Genomic_DNA"/>
</dbReference>
<dbReference type="RefSeq" id="WP_064308615.1">
    <property type="nucleotide sequence ID" value="NZ_LWCR01000032.1"/>
</dbReference>
<keyword evidence="1" id="KW-0805">Transcription regulation</keyword>
<dbReference type="OrthoDB" id="4541465at2"/>
<protein>
    <recommendedName>
        <fullName evidence="5">HTH tetR-type domain-containing protein</fullName>
    </recommendedName>
</protein>
<evidence type="ECO:0000313" key="6">
    <source>
        <dbReference type="EMBL" id="OAN26796.1"/>
    </source>
</evidence>
<sequence length="190" mass="20930">MKALSPSAEKICLNALEHFADRGYDASSLTDIAEACGIRKASLYAHFSGKDEIYEAVFQRALASEREHASQCFMALGNGLPGDTYLEALEARYAKEPSLRFLLRTVFFPPASLHKVITTGFEAHLNGMHEDFVKQCGGGMSDEQTNELADAYLAVVDSLHVELIYGNAEVYKRRLVAVRKLLTLGMAHGE</sequence>
<dbReference type="GO" id="GO:0003700">
    <property type="term" value="F:DNA-binding transcription factor activity"/>
    <property type="evidence" value="ECO:0007669"/>
    <property type="project" value="TreeGrafter"/>
</dbReference>
<dbReference type="InterPro" id="IPR001647">
    <property type="entry name" value="HTH_TetR"/>
</dbReference>
<keyword evidence="3" id="KW-0804">Transcription</keyword>
<gene>
    <name evidence="6" type="ORF">A4V15_22485</name>
</gene>
<evidence type="ECO:0000256" key="2">
    <source>
        <dbReference type="ARBA" id="ARBA00023125"/>
    </source>
</evidence>
<accession>A0A178LCE9</accession>
<evidence type="ECO:0000256" key="1">
    <source>
        <dbReference type="ARBA" id="ARBA00023015"/>
    </source>
</evidence>
<dbReference type="AlphaFoldDB" id="A0A178LCE9"/>
<organism evidence="6 7">
    <name type="scientific">Pseudomonas oryzihabitans</name>
    <dbReference type="NCBI Taxonomy" id="47885"/>
    <lineage>
        <taxon>Bacteria</taxon>
        <taxon>Pseudomonadati</taxon>
        <taxon>Pseudomonadota</taxon>
        <taxon>Gammaproteobacteria</taxon>
        <taxon>Pseudomonadales</taxon>
        <taxon>Pseudomonadaceae</taxon>
        <taxon>Pseudomonas</taxon>
    </lineage>
</organism>
<dbReference type="PROSITE" id="PS50977">
    <property type="entry name" value="HTH_TETR_2"/>
    <property type="match status" value="1"/>
</dbReference>
<dbReference type="Proteomes" id="UP000078356">
    <property type="component" value="Unassembled WGS sequence"/>
</dbReference>
<dbReference type="PANTHER" id="PTHR30055:SF234">
    <property type="entry name" value="HTH-TYPE TRANSCRIPTIONAL REGULATOR BETI"/>
    <property type="match status" value="1"/>
</dbReference>
<keyword evidence="2 4" id="KW-0238">DNA-binding</keyword>
<evidence type="ECO:0000313" key="7">
    <source>
        <dbReference type="Proteomes" id="UP000078356"/>
    </source>
</evidence>
<evidence type="ECO:0000259" key="5">
    <source>
        <dbReference type="PROSITE" id="PS50977"/>
    </source>
</evidence>
<dbReference type="SUPFAM" id="SSF46689">
    <property type="entry name" value="Homeodomain-like"/>
    <property type="match status" value="1"/>
</dbReference>
<feature type="DNA-binding region" description="H-T-H motif" evidence="4">
    <location>
        <begin position="28"/>
        <end position="47"/>
    </location>
</feature>
<evidence type="ECO:0000256" key="3">
    <source>
        <dbReference type="ARBA" id="ARBA00023163"/>
    </source>
</evidence>
<proteinExistence type="predicted"/>
<comment type="caution">
    <text evidence="6">The sequence shown here is derived from an EMBL/GenBank/DDBJ whole genome shotgun (WGS) entry which is preliminary data.</text>
</comment>
<dbReference type="PRINTS" id="PR00455">
    <property type="entry name" value="HTHTETR"/>
</dbReference>
<dbReference type="Pfam" id="PF00440">
    <property type="entry name" value="TetR_N"/>
    <property type="match status" value="1"/>
</dbReference>
<evidence type="ECO:0000256" key="4">
    <source>
        <dbReference type="PROSITE-ProRule" id="PRU00335"/>
    </source>
</evidence>
<dbReference type="PANTHER" id="PTHR30055">
    <property type="entry name" value="HTH-TYPE TRANSCRIPTIONAL REGULATOR RUTR"/>
    <property type="match status" value="1"/>
</dbReference>
<dbReference type="InterPro" id="IPR009057">
    <property type="entry name" value="Homeodomain-like_sf"/>
</dbReference>
<dbReference type="Gene3D" id="1.10.10.60">
    <property type="entry name" value="Homeodomain-like"/>
    <property type="match status" value="1"/>
</dbReference>
<dbReference type="InterPro" id="IPR050109">
    <property type="entry name" value="HTH-type_TetR-like_transc_reg"/>
</dbReference>
<name>A0A178LCE9_9PSED</name>
<dbReference type="Gene3D" id="1.10.357.10">
    <property type="entry name" value="Tetracycline Repressor, domain 2"/>
    <property type="match status" value="1"/>
</dbReference>